<organism evidence="5 6">
    <name type="scientific">Galbibacter marinus</name>
    <dbReference type="NCBI Taxonomy" id="555500"/>
    <lineage>
        <taxon>Bacteria</taxon>
        <taxon>Pseudomonadati</taxon>
        <taxon>Bacteroidota</taxon>
        <taxon>Flavobacteriia</taxon>
        <taxon>Flavobacteriales</taxon>
        <taxon>Flavobacteriaceae</taxon>
        <taxon>Galbibacter</taxon>
    </lineage>
</organism>
<evidence type="ECO:0000313" key="6">
    <source>
        <dbReference type="Proteomes" id="UP000007364"/>
    </source>
</evidence>
<proteinExistence type="inferred from homology"/>
<dbReference type="PIRSF" id="PIRSF016557">
    <property type="entry name" value="Caps_synth_CpsB"/>
    <property type="match status" value="1"/>
</dbReference>
<dbReference type="Pfam" id="PF19567">
    <property type="entry name" value="CpsB_CapC"/>
    <property type="match status" value="1"/>
</dbReference>
<comment type="similarity">
    <text evidence="1">Belongs to the metallo-dependent hydrolases superfamily. CpsB/CapC family.</text>
</comment>
<evidence type="ECO:0000256" key="3">
    <source>
        <dbReference type="ARBA" id="ARBA00022801"/>
    </source>
</evidence>
<evidence type="ECO:0000256" key="1">
    <source>
        <dbReference type="ARBA" id="ARBA00005750"/>
    </source>
</evidence>
<evidence type="ECO:0000256" key="4">
    <source>
        <dbReference type="ARBA" id="ARBA00051722"/>
    </source>
</evidence>
<dbReference type="PANTHER" id="PTHR39181:SF1">
    <property type="entry name" value="TYROSINE-PROTEIN PHOSPHATASE YWQE"/>
    <property type="match status" value="1"/>
</dbReference>
<dbReference type="EMBL" id="AMSG01000002">
    <property type="protein sequence ID" value="EKF56406.1"/>
    <property type="molecule type" value="Genomic_DNA"/>
</dbReference>
<dbReference type="Gene3D" id="3.20.20.140">
    <property type="entry name" value="Metal-dependent hydrolases"/>
    <property type="match status" value="1"/>
</dbReference>
<accession>K2Q6D9</accession>
<dbReference type="InterPro" id="IPR016667">
    <property type="entry name" value="Caps_polysacc_synth_CpsB/CapC"/>
</dbReference>
<dbReference type="OrthoDB" id="9788539at2"/>
<dbReference type="PANTHER" id="PTHR39181">
    <property type="entry name" value="TYROSINE-PROTEIN PHOSPHATASE YWQE"/>
    <property type="match status" value="1"/>
</dbReference>
<dbReference type="Proteomes" id="UP000007364">
    <property type="component" value="Unassembled WGS sequence"/>
</dbReference>
<name>K2Q6D9_9FLAO</name>
<dbReference type="SUPFAM" id="SSF89550">
    <property type="entry name" value="PHP domain-like"/>
    <property type="match status" value="1"/>
</dbReference>
<evidence type="ECO:0000256" key="2">
    <source>
        <dbReference type="ARBA" id="ARBA00013064"/>
    </source>
</evidence>
<dbReference type="STRING" id="555500.I215_02748"/>
<dbReference type="EC" id="3.1.3.48" evidence="2"/>
<dbReference type="GO" id="GO:0030145">
    <property type="term" value="F:manganese ion binding"/>
    <property type="evidence" value="ECO:0007669"/>
    <property type="project" value="InterPro"/>
</dbReference>
<dbReference type="GO" id="GO:0004725">
    <property type="term" value="F:protein tyrosine phosphatase activity"/>
    <property type="evidence" value="ECO:0007669"/>
    <property type="project" value="UniProtKB-EC"/>
</dbReference>
<reference evidence="5 6" key="1">
    <citation type="journal article" date="2012" name="J. Bacteriol.">
        <title>Genome Sequence of Galbibacter marinum Type Strain ck-I2-15.</title>
        <authorList>
            <person name="Lai Q."/>
            <person name="Li C."/>
            <person name="Shao Z."/>
        </authorList>
    </citation>
    <scope>NUCLEOTIDE SEQUENCE [LARGE SCALE GENOMIC DNA]</scope>
    <source>
        <strain evidence="6">ck-I2-15</strain>
    </source>
</reference>
<comment type="catalytic activity">
    <reaction evidence="4">
        <text>O-phospho-L-tyrosyl-[protein] + H2O = L-tyrosyl-[protein] + phosphate</text>
        <dbReference type="Rhea" id="RHEA:10684"/>
        <dbReference type="Rhea" id="RHEA-COMP:10136"/>
        <dbReference type="Rhea" id="RHEA-COMP:20101"/>
        <dbReference type="ChEBI" id="CHEBI:15377"/>
        <dbReference type="ChEBI" id="CHEBI:43474"/>
        <dbReference type="ChEBI" id="CHEBI:46858"/>
        <dbReference type="ChEBI" id="CHEBI:61978"/>
        <dbReference type="EC" id="3.1.3.48"/>
    </reaction>
</comment>
<sequence length="246" mass="28743">MLSILHKKRLLPELLQDHIDIHCHLIHDIDDGPKTLEDSYLLVKRAMELGIKGFIATPHIMADMYPNTPQNISAKYDELKLHLQQKDCLPKVFKVAAEYMVDDNFEIQLNDKNLLLLSERYVLIEFPFIQIPMNIEFIIDSLFAHEYIPVLAHPERYRYFHEQGDFLTLLKQKGCKFQINALSLSTYYGNSIHKSAMNLLDEGFYSFLGTDIHNQMHLDKLSEIKVKKNMEKLIVPLIENNKNIFT</sequence>
<evidence type="ECO:0000313" key="5">
    <source>
        <dbReference type="EMBL" id="EKF56406.1"/>
    </source>
</evidence>
<keyword evidence="3" id="KW-0378">Hydrolase</keyword>
<dbReference type="AlphaFoldDB" id="K2Q6D9"/>
<comment type="caution">
    <text evidence="5">The sequence shown here is derived from an EMBL/GenBank/DDBJ whole genome shotgun (WGS) entry which is preliminary data.</text>
</comment>
<keyword evidence="6" id="KW-1185">Reference proteome</keyword>
<dbReference type="InterPro" id="IPR016195">
    <property type="entry name" value="Pol/histidinol_Pase-like"/>
</dbReference>
<gene>
    <name evidence="5" type="ORF">I215_02748</name>
</gene>
<dbReference type="RefSeq" id="WP_008990425.1">
    <property type="nucleotide sequence ID" value="NZ_AMSG01000002.1"/>
</dbReference>
<protein>
    <recommendedName>
        <fullName evidence="2">protein-tyrosine-phosphatase</fullName>
        <ecNumber evidence="2">3.1.3.48</ecNumber>
    </recommendedName>
</protein>
<dbReference type="eggNOG" id="COG4464">
    <property type="taxonomic scope" value="Bacteria"/>
</dbReference>